<dbReference type="RefSeq" id="WP_006969654.1">
    <property type="nucleotide sequence ID" value="NZ_ABCS01000005.1"/>
</dbReference>
<feature type="transmembrane region" description="Helical" evidence="5">
    <location>
        <begin position="387"/>
        <end position="410"/>
    </location>
</feature>
<keyword evidence="3 5" id="KW-1133">Transmembrane helix</keyword>
<dbReference type="GO" id="GO:0015179">
    <property type="term" value="F:L-amino acid transmembrane transporter activity"/>
    <property type="evidence" value="ECO:0007669"/>
    <property type="project" value="TreeGrafter"/>
</dbReference>
<dbReference type="OrthoDB" id="127638at2"/>
<feature type="transmembrane region" description="Helical" evidence="5">
    <location>
        <begin position="422"/>
        <end position="444"/>
    </location>
</feature>
<feature type="transmembrane region" description="Helical" evidence="5">
    <location>
        <begin position="301"/>
        <end position="324"/>
    </location>
</feature>
<reference evidence="6 7" key="1">
    <citation type="submission" date="2007-06" db="EMBL/GenBank/DDBJ databases">
        <authorList>
            <person name="Shimkets L."/>
            <person name="Ferriera S."/>
            <person name="Johnson J."/>
            <person name="Kravitz S."/>
            <person name="Beeson K."/>
            <person name="Sutton G."/>
            <person name="Rogers Y.-H."/>
            <person name="Friedman R."/>
            <person name="Frazier M."/>
            <person name="Venter J.C."/>
        </authorList>
    </citation>
    <scope>NUCLEOTIDE SEQUENCE [LARGE SCALE GENOMIC DNA]</scope>
    <source>
        <strain evidence="6 7">SIR-1</strain>
    </source>
</reference>
<feature type="transmembrane region" description="Helical" evidence="5">
    <location>
        <begin position="59"/>
        <end position="82"/>
    </location>
</feature>
<evidence type="ECO:0000256" key="2">
    <source>
        <dbReference type="ARBA" id="ARBA00022692"/>
    </source>
</evidence>
<dbReference type="Pfam" id="PF13520">
    <property type="entry name" value="AA_permease_2"/>
    <property type="match status" value="1"/>
</dbReference>
<feature type="transmembrane region" description="Helical" evidence="5">
    <location>
        <begin position="360"/>
        <end position="381"/>
    </location>
</feature>
<evidence type="ECO:0000313" key="7">
    <source>
        <dbReference type="Proteomes" id="UP000005801"/>
    </source>
</evidence>
<dbReference type="EMBL" id="ABCS01000005">
    <property type="protein sequence ID" value="EDM81110.1"/>
    <property type="molecule type" value="Genomic_DNA"/>
</dbReference>
<evidence type="ECO:0000256" key="4">
    <source>
        <dbReference type="ARBA" id="ARBA00023136"/>
    </source>
</evidence>
<keyword evidence="2 5" id="KW-0812">Transmembrane</keyword>
<evidence type="ECO:0000256" key="5">
    <source>
        <dbReference type="SAM" id="Phobius"/>
    </source>
</evidence>
<protein>
    <submittedName>
        <fullName evidence="6">Probable amino acid transporter</fullName>
    </submittedName>
</protein>
<keyword evidence="4 5" id="KW-0472">Membrane</keyword>
<dbReference type="eggNOG" id="COG0531">
    <property type="taxonomic scope" value="Bacteria"/>
</dbReference>
<dbReference type="PANTHER" id="PTHR11785">
    <property type="entry name" value="AMINO ACID TRANSPORTER"/>
    <property type="match status" value="1"/>
</dbReference>
<evidence type="ECO:0000256" key="1">
    <source>
        <dbReference type="ARBA" id="ARBA00004141"/>
    </source>
</evidence>
<dbReference type="AlphaFoldDB" id="A6FYV5"/>
<dbReference type="Gene3D" id="1.20.1740.10">
    <property type="entry name" value="Amino acid/polyamine transporter I"/>
    <property type="match status" value="1"/>
</dbReference>
<organism evidence="6 7">
    <name type="scientific">Plesiocystis pacifica SIR-1</name>
    <dbReference type="NCBI Taxonomy" id="391625"/>
    <lineage>
        <taxon>Bacteria</taxon>
        <taxon>Pseudomonadati</taxon>
        <taxon>Myxococcota</taxon>
        <taxon>Polyangia</taxon>
        <taxon>Nannocystales</taxon>
        <taxon>Nannocystaceae</taxon>
        <taxon>Plesiocystis</taxon>
    </lineage>
</organism>
<feature type="transmembrane region" description="Helical" evidence="5">
    <location>
        <begin position="261"/>
        <end position="281"/>
    </location>
</feature>
<sequence length="490" mass="50636">MTAPQAQGDGAAGSSSGGSGTHFRTLGGLPALALVAGSMLGIGIFISPPEVAAYVTGSGPFMLVWILGGLAALFGALSLAELGAMMPRDGGDYAYLRQSWGPGIAFAAGWLQLLAIFPGSLASVAVATAKYQLPTLFGASVAEPVAILGWSVPASHLWAAGIIVALTIINHVGVKISGVVQVLVTSVPLAVLLITTLVVLWSQDPATPPEVLTGSNESASEASVFDLAHAYLPVYFAYSGWNAAIYVGGEIKNPARNLPRALVGGTAIVTALYLILCAGFLEVFSLEGLADVGEAGTAAAQAIFGPLGVLVVTGLIVLAMIGSLNGSVLTGSRIAFAMGKQGDCAKAAGDLHPRFATPAVALWMQCGIALALLFLDLALFGDGLDTLIAYTSSAMLITGTLTVLSVVILRRRLPKLERPYRTFLYPLPPVLYAISSVLVLAVLARQGDPSVWIAAGWFAGALLFYRLFHRRRAAGPEAPDPAAHVVQPKR</sequence>
<evidence type="ECO:0000256" key="3">
    <source>
        <dbReference type="ARBA" id="ARBA00022989"/>
    </source>
</evidence>
<dbReference type="GO" id="GO:0016020">
    <property type="term" value="C:membrane"/>
    <property type="evidence" value="ECO:0007669"/>
    <property type="project" value="UniProtKB-SubCell"/>
</dbReference>
<feature type="transmembrane region" description="Helical" evidence="5">
    <location>
        <begin position="230"/>
        <end position="249"/>
    </location>
</feature>
<dbReference type="STRING" id="391625.PPSIR1_29880"/>
<comment type="caution">
    <text evidence="6">The sequence shown here is derived from an EMBL/GenBank/DDBJ whole genome shotgun (WGS) entry which is preliminary data.</text>
</comment>
<comment type="subcellular location">
    <subcellularLocation>
        <location evidence="1">Membrane</location>
        <topology evidence="1">Multi-pass membrane protein</topology>
    </subcellularLocation>
</comment>
<feature type="transmembrane region" description="Helical" evidence="5">
    <location>
        <begin position="176"/>
        <end position="201"/>
    </location>
</feature>
<dbReference type="InterPro" id="IPR050598">
    <property type="entry name" value="AminoAcid_Transporter"/>
</dbReference>
<evidence type="ECO:0000313" key="6">
    <source>
        <dbReference type="EMBL" id="EDM81110.1"/>
    </source>
</evidence>
<dbReference type="InterPro" id="IPR002293">
    <property type="entry name" value="AA/rel_permease1"/>
</dbReference>
<name>A6FYV5_9BACT</name>
<dbReference type="PIRSF" id="PIRSF006060">
    <property type="entry name" value="AA_transporter"/>
    <property type="match status" value="1"/>
</dbReference>
<dbReference type="PANTHER" id="PTHR11785:SF512">
    <property type="entry name" value="SOBREMESA, ISOFORM B"/>
    <property type="match status" value="1"/>
</dbReference>
<feature type="transmembrane region" description="Helical" evidence="5">
    <location>
        <begin position="103"/>
        <end position="127"/>
    </location>
</feature>
<keyword evidence="7" id="KW-1185">Reference proteome</keyword>
<feature type="transmembrane region" description="Helical" evidence="5">
    <location>
        <begin position="147"/>
        <end position="169"/>
    </location>
</feature>
<feature type="transmembrane region" description="Helical" evidence="5">
    <location>
        <begin position="26"/>
        <end position="47"/>
    </location>
</feature>
<feature type="transmembrane region" description="Helical" evidence="5">
    <location>
        <begin position="450"/>
        <end position="468"/>
    </location>
</feature>
<gene>
    <name evidence="6" type="ORF">PPSIR1_29880</name>
</gene>
<proteinExistence type="predicted"/>
<accession>A6FYV5</accession>
<dbReference type="Proteomes" id="UP000005801">
    <property type="component" value="Unassembled WGS sequence"/>
</dbReference>